<dbReference type="SUPFAM" id="SSF48403">
    <property type="entry name" value="Ankyrin repeat"/>
    <property type="match status" value="1"/>
</dbReference>
<evidence type="ECO:0000256" key="1">
    <source>
        <dbReference type="ARBA" id="ARBA00022737"/>
    </source>
</evidence>
<sequence>MSGSSINKSHNVPTNLGDLPPETALEIAEGLDNQSLVSFAQTCGSLYGFLSPLIKKRAQSAAFAPRHLYEENFGYDNHQQHGVDEPPLLVTGSYCVPERGFGATNLDILGQAVEAGELGVVRSFLAYGVCPNSYIASGERLLNLAIASLRTDMVNLLLEFGADPSKQDLITNLSPLVRAAQCRSEEILLLLIRAGANLNEDTVRQAIAHYFPFRHYRGLVPI</sequence>
<evidence type="ECO:0000256" key="4">
    <source>
        <dbReference type="SAM" id="MobiDB-lite"/>
    </source>
</evidence>
<organism evidence="5 6">
    <name type="scientific">Penicillium canariense</name>
    <dbReference type="NCBI Taxonomy" id="189055"/>
    <lineage>
        <taxon>Eukaryota</taxon>
        <taxon>Fungi</taxon>
        <taxon>Dikarya</taxon>
        <taxon>Ascomycota</taxon>
        <taxon>Pezizomycotina</taxon>
        <taxon>Eurotiomycetes</taxon>
        <taxon>Eurotiomycetidae</taxon>
        <taxon>Eurotiales</taxon>
        <taxon>Aspergillaceae</taxon>
        <taxon>Penicillium</taxon>
    </lineage>
</organism>
<dbReference type="PANTHER" id="PTHR24171">
    <property type="entry name" value="ANKYRIN REPEAT DOMAIN-CONTAINING PROTEIN 39-RELATED"/>
    <property type="match status" value="1"/>
</dbReference>
<proteinExistence type="predicted"/>
<dbReference type="PROSITE" id="PS50088">
    <property type="entry name" value="ANK_REPEAT"/>
    <property type="match status" value="1"/>
</dbReference>
<dbReference type="RefSeq" id="XP_056548533.1">
    <property type="nucleotide sequence ID" value="XM_056684927.1"/>
</dbReference>
<dbReference type="Proteomes" id="UP001149163">
    <property type="component" value="Unassembled WGS sequence"/>
</dbReference>
<evidence type="ECO:0000313" key="5">
    <source>
        <dbReference type="EMBL" id="KAJ5176925.1"/>
    </source>
</evidence>
<protein>
    <submittedName>
        <fullName evidence="5">Uncharacterized protein</fullName>
    </submittedName>
</protein>
<feature type="region of interest" description="Disordered" evidence="4">
    <location>
        <begin position="1"/>
        <end position="20"/>
    </location>
</feature>
<reference evidence="5" key="2">
    <citation type="journal article" date="2023" name="IMA Fungus">
        <title>Comparative genomic study of the Penicillium genus elucidates a diverse pangenome and 15 lateral gene transfer events.</title>
        <authorList>
            <person name="Petersen C."/>
            <person name="Sorensen T."/>
            <person name="Nielsen M.R."/>
            <person name="Sondergaard T.E."/>
            <person name="Sorensen J.L."/>
            <person name="Fitzpatrick D.A."/>
            <person name="Frisvad J.C."/>
            <person name="Nielsen K.L."/>
        </authorList>
    </citation>
    <scope>NUCLEOTIDE SEQUENCE</scope>
    <source>
        <strain evidence="5">IBT 26290</strain>
    </source>
</reference>
<dbReference type="InterPro" id="IPR036770">
    <property type="entry name" value="Ankyrin_rpt-contain_sf"/>
</dbReference>
<dbReference type="GeneID" id="81424103"/>
<accession>A0A9W9IGS0</accession>
<keyword evidence="6" id="KW-1185">Reference proteome</keyword>
<dbReference type="InterPro" id="IPR002110">
    <property type="entry name" value="Ankyrin_rpt"/>
</dbReference>
<dbReference type="OrthoDB" id="539213at2759"/>
<evidence type="ECO:0000313" key="6">
    <source>
        <dbReference type="Proteomes" id="UP001149163"/>
    </source>
</evidence>
<dbReference type="Gene3D" id="1.25.40.20">
    <property type="entry name" value="Ankyrin repeat-containing domain"/>
    <property type="match status" value="1"/>
</dbReference>
<keyword evidence="1" id="KW-0677">Repeat</keyword>
<feature type="compositionally biased region" description="Polar residues" evidence="4">
    <location>
        <begin position="1"/>
        <end position="14"/>
    </location>
</feature>
<dbReference type="PROSITE" id="PS50297">
    <property type="entry name" value="ANK_REP_REGION"/>
    <property type="match status" value="1"/>
</dbReference>
<evidence type="ECO:0000256" key="2">
    <source>
        <dbReference type="ARBA" id="ARBA00023043"/>
    </source>
</evidence>
<dbReference type="Pfam" id="PF12796">
    <property type="entry name" value="Ank_2"/>
    <property type="match status" value="1"/>
</dbReference>
<dbReference type="SUPFAM" id="SSF81383">
    <property type="entry name" value="F-box domain"/>
    <property type="match status" value="1"/>
</dbReference>
<name>A0A9W9IGS0_9EURO</name>
<comment type="caution">
    <text evidence="5">The sequence shown here is derived from an EMBL/GenBank/DDBJ whole genome shotgun (WGS) entry which is preliminary data.</text>
</comment>
<reference evidence="5" key="1">
    <citation type="submission" date="2022-11" db="EMBL/GenBank/DDBJ databases">
        <authorList>
            <person name="Petersen C."/>
        </authorList>
    </citation>
    <scope>NUCLEOTIDE SEQUENCE</scope>
    <source>
        <strain evidence="5">IBT 26290</strain>
    </source>
</reference>
<feature type="repeat" description="ANK" evidence="3">
    <location>
        <begin position="137"/>
        <end position="169"/>
    </location>
</feature>
<dbReference type="SMART" id="SM00248">
    <property type="entry name" value="ANK"/>
    <property type="match status" value="2"/>
</dbReference>
<dbReference type="InterPro" id="IPR036047">
    <property type="entry name" value="F-box-like_dom_sf"/>
</dbReference>
<gene>
    <name evidence="5" type="ORF">N7482_002802</name>
</gene>
<keyword evidence="2 3" id="KW-0040">ANK repeat</keyword>
<dbReference type="EMBL" id="JAPQKN010000001">
    <property type="protein sequence ID" value="KAJ5176925.1"/>
    <property type="molecule type" value="Genomic_DNA"/>
</dbReference>
<dbReference type="AlphaFoldDB" id="A0A9W9IGS0"/>
<evidence type="ECO:0000256" key="3">
    <source>
        <dbReference type="PROSITE-ProRule" id="PRU00023"/>
    </source>
</evidence>